<accession>A0A0N0NIM7</accession>
<name>A0A0N0NIM7_9EURO</name>
<dbReference type="Proteomes" id="UP000038010">
    <property type="component" value="Unassembled WGS sequence"/>
</dbReference>
<evidence type="ECO:0008006" key="3">
    <source>
        <dbReference type="Google" id="ProtNLM"/>
    </source>
</evidence>
<protein>
    <recommendedName>
        <fullName evidence="3">Transcription factor domain-containing protein</fullName>
    </recommendedName>
</protein>
<gene>
    <name evidence="1" type="ORF">AB675_1699</name>
</gene>
<proteinExistence type="predicted"/>
<evidence type="ECO:0000313" key="1">
    <source>
        <dbReference type="EMBL" id="KPI36011.1"/>
    </source>
</evidence>
<comment type="caution">
    <text evidence="1">The sequence shown here is derived from an EMBL/GenBank/DDBJ whole genome shotgun (WGS) entry which is preliminary data.</text>
</comment>
<reference evidence="1 2" key="1">
    <citation type="submission" date="2015-06" db="EMBL/GenBank/DDBJ databases">
        <title>Draft genome of the ant-associated black yeast Phialophora attae CBS 131958.</title>
        <authorList>
            <person name="Moreno L.F."/>
            <person name="Stielow B.J."/>
            <person name="de Hoog S."/>
            <person name="Vicente V.A."/>
            <person name="Weiss V.A."/>
            <person name="de Vries M."/>
            <person name="Cruz L.M."/>
            <person name="Souza E.M."/>
        </authorList>
    </citation>
    <scope>NUCLEOTIDE SEQUENCE [LARGE SCALE GENOMIC DNA]</scope>
    <source>
        <strain evidence="1 2">CBS 131958</strain>
    </source>
</reference>
<dbReference type="GeneID" id="28733486"/>
<organism evidence="1 2">
    <name type="scientific">Cyphellophora attinorum</name>
    <dbReference type="NCBI Taxonomy" id="1664694"/>
    <lineage>
        <taxon>Eukaryota</taxon>
        <taxon>Fungi</taxon>
        <taxon>Dikarya</taxon>
        <taxon>Ascomycota</taxon>
        <taxon>Pezizomycotina</taxon>
        <taxon>Eurotiomycetes</taxon>
        <taxon>Chaetothyriomycetidae</taxon>
        <taxon>Chaetothyriales</taxon>
        <taxon>Cyphellophoraceae</taxon>
        <taxon>Cyphellophora</taxon>
    </lineage>
</organism>
<dbReference type="VEuPathDB" id="FungiDB:AB675_1699"/>
<dbReference type="EMBL" id="LFJN01000034">
    <property type="protein sequence ID" value="KPI36011.1"/>
    <property type="molecule type" value="Genomic_DNA"/>
</dbReference>
<sequence length="506" mass="56558">MAFHEEMFLFVNTDATQMKSKTKNPMGHQIQSHVQRGLRRKLLQKHDAALHESTHGGVVAIQKPTVLAAPQILEEDLIYELPPEYDNTLWELPALKGSPISEASLIFDSCSDPEADHSSFGTSASVAYAPTQNGSSQSAAPIPMQCFDHSETLSKYVPILLQCWTDRLLPEKFHFDARWARPGTARHGARSSAAHFYSFLACIAVQMIVIGESIPDIDQVDFALWLQARATESVQASLATSQPNKELARDIQRLTTISYLTDRLKDAEQHFEAMLTVATSLGGIKTFDSYFFETEIITHWHGALRTLNTPRITLSNTVAEPEEVAISAPLVEPSAPVKHRELAQCFQELSKVINFVPYLEDAHCKWASSQCLSVGYQLLSARVKFSEDQAFRIALIYFIALIRSTFLDRSCASNSIHHLRRALEASTQNSCLYLWLTVIGSMVALGTQHEGWFIAEAARASQSLRVGSLAALEAHLGKTLYQHILLRDSLRQLWQHRLFQAGRSSR</sequence>
<evidence type="ECO:0000313" key="2">
    <source>
        <dbReference type="Proteomes" id="UP000038010"/>
    </source>
</evidence>
<dbReference type="AlphaFoldDB" id="A0A0N0NIM7"/>
<dbReference type="RefSeq" id="XP_017995974.1">
    <property type="nucleotide sequence ID" value="XM_018141606.1"/>
</dbReference>
<keyword evidence="2" id="KW-1185">Reference proteome</keyword>